<evidence type="ECO:0000313" key="1">
    <source>
        <dbReference type="EMBL" id="EDZ70613.1"/>
    </source>
</evidence>
<name>B5VN82_YEAS6</name>
<dbReference type="Proteomes" id="UP000008988">
    <property type="component" value="Unassembled WGS sequence"/>
</dbReference>
<sequence length="45" mass="5028">MRRVLRKVASNEAEQLGDLTTLANPEVVPAIISAVENQFFSQKKK</sequence>
<dbReference type="AlphaFoldDB" id="B5VN82"/>
<dbReference type="EMBL" id="ABSV01001617">
    <property type="protein sequence ID" value="EDZ70613.1"/>
    <property type="molecule type" value="Genomic_DNA"/>
</dbReference>
<proteinExistence type="predicted"/>
<gene>
    <name evidence="1" type="ORF">AWRI1631_122040</name>
</gene>
<protein>
    <submittedName>
        <fullName evidence="1">YLR153Cp-like protein</fullName>
    </submittedName>
</protein>
<organism evidence="1 2">
    <name type="scientific">Saccharomyces cerevisiae (strain AWRI1631)</name>
    <name type="common">Baker's yeast</name>
    <dbReference type="NCBI Taxonomy" id="545124"/>
    <lineage>
        <taxon>Eukaryota</taxon>
        <taxon>Fungi</taxon>
        <taxon>Dikarya</taxon>
        <taxon>Ascomycota</taxon>
        <taxon>Saccharomycotina</taxon>
        <taxon>Saccharomycetes</taxon>
        <taxon>Saccharomycetales</taxon>
        <taxon>Saccharomycetaceae</taxon>
        <taxon>Saccharomyces</taxon>
    </lineage>
</organism>
<accession>B5VN82</accession>
<comment type="caution">
    <text evidence="1">The sequence shown here is derived from an EMBL/GenBank/DDBJ whole genome shotgun (WGS) entry which is preliminary data.</text>
</comment>
<evidence type="ECO:0000313" key="2">
    <source>
        <dbReference type="Proteomes" id="UP000008988"/>
    </source>
</evidence>
<reference evidence="1 2" key="1">
    <citation type="journal article" date="2008" name="FEMS Yeast Res.">
        <title>Comparative genome analysis of a Saccharomyces cerevisiae wine strain.</title>
        <authorList>
            <person name="Borneman A.R."/>
            <person name="Forgan A.H."/>
            <person name="Pretorius I.S."/>
            <person name="Chambers P.J."/>
        </authorList>
    </citation>
    <scope>NUCLEOTIDE SEQUENCE [LARGE SCALE GENOMIC DNA]</scope>
    <source>
        <strain evidence="1 2">AWRI1631</strain>
    </source>
</reference>